<gene>
    <name evidence="1" type="ORF">LCGC14_3144220</name>
</gene>
<organism evidence="1">
    <name type="scientific">marine sediment metagenome</name>
    <dbReference type="NCBI Taxonomy" id="412755"/>
    <lineage>
        <taxon>unclassified sequences</taxon>
        <taxon>metagenomes</taxon>
        <taxon>ecological metagenomes</taxon>
    </lineage>
</organism>
<dbReference type="AlphaFoldDB" id="A0A0F8VVY1"/>
<dbReference type="EMBL" id="LAZR01069017">
    <property type="protein sequence ID" value="KKK48528.1"/>
    <property type="molecule type" value="Genomic_DNA"/>
</dbReference>
<sequence>MPIFDSISDDIDFLLDLCPDLITMLKKENPDKDIPINREQLAKLRDIQKKIR</sequence>
<evidence type="ECO:0000313" key="1">
    <source>
        <dbReference type="EMBL" id="KKK48528.1"/>
    </source>
</evidence>
<protein>
    <submittedName>
        <fullName evidence="1">Uncharacterized protein</fullName>
    </submittedName>
</protein>
<comment type="caution">
    <text evidence="1">The sequence shown here is derived from an EMBL/GenBank/DDBJ whole genome shotgun (WGS) entry which is preliminary data.</text>
</comment>
<reference evidence="1" key="1">
    <citation type="journal article" date="2015" name="Nature">
        <title>Complex archaea that bridge the gap between prokaryotes and eukaryotes.</title>
        <authorList>
            <person name="Spang A."/>
            <person name="Saw J.H."/>
            <person name="Jorgensen S.L."/>
            <person name="Zaremba-Niedzwiedzka K."/>
            <person name="Martijn J."/>
            <person name="Lind A.E."/>
            <person name="van Eijk R."/>
            <person name="Schleper C."/>
            <person name="Guy L."/>
            <person name="Ettema T.J."/>
        </authorList>
    </citation>
    <scope>NUCLEOTIDE SEQUENCE</scope>
</reference>
<name>A0A0F8VVY1_9ZZZZ</name>
<proteinExistence type="predicted"/>
<accession>A0A0F8VVY1</accession>